<keyword evidence="2" id="KW-0732">Signal</keyword>
<dbReference type="PANTHER" id="PTHR36920">
    <property type="match status" value="1"/>
</dbReference>
<gene>
    <name evidence="3" type="ORF">C5F46_07640</name>
</gene>
<dbReference type="PANTHER" id="PTHR36920:SF1">
    <property type="entry name" value="OUTER MEMBRANE PROTEIN W"/>
    <property type="match status" value="1"/>
</dbReference>
<dbReference type="RefSeq" id="WP_107324775.1">
    <property type="nucleotide sequence ID" value="NZ_NHSP01000097.1"/>
</dbReference>
<organism evidence="3 4">
    <name type="scientific">Phaeovulum veldkampii DSM 11550</name>
    <dbReference type="NCBI Taxonomy" id="1185920"/>
    <lineage>
        <taxon>Bacteria</taxon>
        <taxon>Pseudomonadati</taxon>
        <taxon>Pseudomonadota</taxon>
        <taxon>Alphaproteobacteria</taxon>
        <taxon>Rhodobacterales</taxon>
        <taxon>Paracoccaceae</taxon>
        <taxon>Phaeovulum</taxon>
    </lineage>
</organism>
<protein>
    <recommendedName>
        <fullName evidence="5">OmpW family protein</fullName>
    </recommendedName>
</protein>
<evidence type="ECO:0000313" key="3">
    <source>
        <dbReference type="EMBL" id="PTE17713.1"/>
    </source>
</evidence>
<comment type="similarity">
    <text evidence="1">Belongs to the OmpW/AlkL family.</text>
</comment>
<dbReference type="InterPro" id="IPR005618">
    <property type="entry name" value="OMPW"/>
</dbReference>
<dbReference type="GO" id="GO:0019867">
    <property type="term" value="C:outer membrane"/>
    <property type="evidence" value="ECO:0007669"/>
    <property type="project" value="InterPro"/>
</dbReference>
<dbReference type="OrthoDB" id="9807574at2"/>
<reference evidence="3 4" key="1">
    <citation type="submission" date="2018-03" db="EMBL/GenBank/DDBJ databases">
        <title>Rhodobacter veldkampii.</title>
        <authorList>
            <person name="Meyer T.E."/>
            <person name="Miller S."/>
            <person name="Lodha T."/>
            <person name="Gandham S."/>
            <person name="Chintalapati S."/>
            <person name="Chintalapati V.R."/>
        </authorList>
    </citation>
    <scope>NUCLEOTIDE SEQUENCE [LARGE SCALE GENOMIC DNA]</scope>
    <source>
        <strain evidence="3 4">DSM 11550</strain>
    </source>
</reference>
<dbReference type="SUPFAM" id="SSF56925">
    <property type="entry name" value="OMPA-like"/>
    <property type="match status" value="1"/>
</dbReference>
<dbReference type="GO" id="GO:0055085">
    <property type="term" value="P:transmembrane transport"/>
    <property type="evidence" value="ECO:0007669"/>
    <property type="project" value="TreeGrafter"/>
</dbReference>
<name>A0A2T4JIM5_9RHOB</name>
<comment type="caution">
    <text evidence="3">The sequence shown here is derived from an EMBL/GenBank/DDBJ whole genome shotgun (WGS) entry which is preliminary data.</text>
</comment>
<accession>A0A2T4JIM5</accession>
<dbReference type="AlphaFoldDB" id="A0A2T4JIM5"/>
<dbReference type="InterPro" id="IPR011250">
    <property type="entry name" value="OMP/PagP_B-barrel"/>
</dbReference>
<evidence type="ECO:0000256" key="2">
    <source>
        <dbReference type="SAM" id="SignalP"/>
    </source>
</evidence>
<evidence type="ECO:0000313" key="4">
    <source>
        <dbReference type="Proteomes" id="UP000241899"/>
    </source>
</evidence>
<proteinExistence type="inferred from homology"/>
<dbReference type="EMBL" id="PZKF01000014">
    <property type="protein sequence ID" value="PTE17713.1"/>
    <property type="molecule type" value="Genomic_DNA"/>
</dbReference>
<dbReference type="Proteomes" id="UP000241899">
    <property type="component" value="Unassembled WGS sequence"/>
</dbReference>
<dbReference type="Gene3D" id="2.40.160.20">
    <property type="match status" value="1"/>
</dbReference>
<evidence type="ECO:0008006" key="5">
    <source>
        <dbReference type="Google" id="ProtNLM"/>
    </source>
</evidence>
<keyword evidence="4" id="KW-1185">Reference proteome</keyword>
<feature type="chain" id="PRO_5015445960" description="OmpW family protein" evidence="2">
    <location>
        <begin position="23"/>
        <end position="204"/>
    </location>
</feature>
<feature type="signal peptide" evidence="2">
    <location>
        <begin position="1"/>
        <end position="22"/>
    </location>
</feature>
<evidence type="ECO:0000256" key="1">
    <source>
        <dbReference type="ARBA" id="ARBA00009330"/>
    </source>
</evidence>
<dbReference type="Pfam" id="PF03922">
    <property type="entry name" value="OmpW"/>
    <property type="match status" value="1"/>
</dbReference>
<sequence>MKTLTALTLPALLCCLAAPVAAQSAGDYTIGLGLGVVAPTSGNGVLAGSEADVDNNVQPTLTFEYFIRDNLGIEVLAATPFKHSVSTADLGEVATTKHLPPTISLNYHFDTGSAWKPFVGLGVNYTAFFEEKGVGALAGTSVKIDDSWGLAATLGLDYALSDRTALRSEVRWMDIDADVTVDGASVGTAEIDPIVAGVSYIIKF</sequence>